<accession>A0A485LGQ2</accession>
<sequence length="142" mass="15588">MNPFSNLPPLPSSPCVSLGPSSRHRRHTQPPRRQQDLFIRHGENTPGLDAPGQQRAACLAKLFPSYNLNNLFCPDYNKNTQAHERACLTLTPLSKKINVPLDHPFATDDAHGIAGAIKKAATKGNVLVAWEHKDLADIVGPR</sequence>
<evidence type="ECO:0000256" key="1">
    <source>
        <dbReference type="SAM" id="MobiDB-lite"/>
    </source>
</evidence>
<feature type="compositionally biased region" description="Pro residues" evidence="1">
    <location>
        <begin position="1"/>
        <end position="12"/>
    </location>
</feature>
<dbReference type="Proteomes" id="UP000332933">
    <property type="component" value="Unassembled WGS sequence"/>
</dbReference>
<protein>
    <submittedName>
        <fullName evidence="3">Aste57867_20850 protein</fullName>
    </submittedName>
</protein>
<proteinExistence type="predicted"/>
<evidence type="ECO:0000313" key="4">
    <source>
        <dbReference type="Proteomes" id="UP000332933"/>
    </source>
</evidence>
<gene>
    <name evidence="3" type="primary">Aste57867_20850</name>
    <name evidence="2" type="ORF">As57867_020782</name>
    <name evidence="3" type="ORF">ASTE57867_20850</name>
</gene>
<feature type="region of interest" description="Disordered" evidence="1">
    <location>
        <begin position="1"/>
        <end position="34"/>
    </location>
</feature>
<dbReference type="EMBL" id="VJMH01006925">
    <property type="protein sequence ID" value="KAF0687414.1"/>
    <property type="molecule type" value="Genomic_DNA"/>
</dbReference>
<reference evidence="3 4" key="1">
    <citation type="submission" date="2019-03" db="EMBL/GenBank/DDBJ databases">
        <authorList>
            <person name="Gaulin E."/>
            <person name="Dumas B."/>
        </authorList>
    </citation>
    <scope>NUCLEOTIDE SEQUENCE [LARGE SCALE GENOMIC DNA]</scope>
    <source>
        <strain evidence="3">CBS 568.67</strain>
    </source>
</reference>
<organism evidence="3 4">
    <name type="scientific">Aphanomyces stellatus</name>
    <dbReference type="NCBI Taxonomy" id="120398"/>
    <lineage>
        <taxon>Eukaryota</taxon>
        <taxon>Sar</taxon>
        <taxon>Stramenopiles</taxon>
        <taxon>Oomycota</taxon>
        <taxon>Saprolegniomycetes</taxon>
        <taxon>Saprolegniales</taxon>
        <taxon>Verrucalvaceae</taxon>
        <taxon>Aphanomyces</taxon>
    </lineage>
</organism>
<evidence type="ECO:0000313" key="2">
    <source>
        <dbReference type="EMBL" id="KAF0687414.1"/>
    </source>
</evidence>
<dbReference type="EMBL" id="CAADRA010006951">
    <property type="protein sequence ID" value="VFT97528.1"/>
    <property type="molecule type" value="Genomic_DNA"/>
</dbReference>
<reference evidence="2" key="2">
    <citation type="submission" date="2019-06" db="EMBL/GenBank/DDBJ databases">
        <title>Genomics analysis of Aphanomyces spp. identifies a new class of oomycete effector associated with host adaptation.</title>
        <authorList>
            <person name="Gaulin E."/>
        </authorList>
    </citation>
    <scope>NUCLEOTIDE SEQUENCE</scope>
    <source>
        <strain evidence="2">CBS 578.67</strain>
    </source>
</reference>
<evidence type="ECO:0000313" key="3">
    <source>
        <dbReference type="EMBL" id="VFT97528.1"/>
    </source>
</evidence>
<dbReference type="AlphaFoldDB" id="A0A485LGQ2"/>
<dbReference type="OrthoDB" id="425925at2759"/>
<keyword evidence="4" id="KW-1185">Reference proteome</keyword>
<name>A0A485LGQ2_9STRA</name>